<keyword evidence="1" id="KW-0001">2Fe-2S</keyword>
<sequence length="114" mass="12396">MSDESITLCTVDEIPPNTSKGFTVGKQTIFVVNRAGQFHAYLNRCPHLGIRLEWQPDQFLDTDARLIQCATHGALFLIETGLCIAGPCAGQHLTKLACHSSNQQICVTLPLSSA</sequence>
<feature type="domain" description="Rieske" evidence="5">
    <location>
        <begin position="6"/>
        <end position="107"/>
    </location>
</feature>
<keyword evidence="3" id="KW-0408">Iron</keyword>
<dbReference type="PANTHER" id="PTHR40261:SF1">
    <property type="entry name" value="RIESKE DOMAIN-CONTAINING PROTEIN"/>
    <property type="match status" value="1"/>
</dbReference>
<dbReference type="InterPro" id="IPR036922">
    <property type="entry name" value="Rieske_2Fe-2S_sf"/>
</dbReference>
<organism evidence="6 7">
    <name type="scientific">Zooshikella ganghwensis</name>
    <dbReference type="NCBI Taxonomy" id="202772"/>
    <lineage>
        <taxon>Bacteria</taxon>
        <taxon>Pseudomonadati</taxon>
        <taxon>Pseudomonadota</taxon>
        <taxon>Gammaproteobacteria</taxon>
        <taxon>Oceanospirillales</taxon>
        <taxon>Zooshikellaceae</taxon>
        <taxon>Zooshikella</taxon>
    </lineage>
</organism>
<dbReference type="PANTHER" id="PTHR40261">
    <property type="match status" value="1"/>
</dbReference>
<name>A0A4V1IP51_9GAMM</name>
<dbReference type="AlphaFoldDB" id="A0A4V1IP51"/>
<evidence type="ECO:0000256" key="1">
    <source>
        <dbReference type="ARBA" id="ARBA00022714"/>
    </source>
</evidence>
<evidence type="ECO:0000313" key="7">
    <source>
        <dbReference type="Proteomes" id="UP000257039"/>
    </source>
</evidence>
<keyword evidence="7" id="KW-1185">Reference proteome</keyword>
<keyword evidence="4" id="KW-0411">Iron-sulfur</keyword>
<dbReference type="Gene3D" id="2.102.10.10">
    <property type="entry name" value="Rieske [2Fe-2S] iron-sulphur domain"/>
    <property type="match status" value="1"/>
</dbReference>
<proteinExistence type="predicted"/>
<dbReference type="GO" id="GO:0046872">
    <property type="term" value="F:metal ion binding"/>
    <property type="evidence" value="ECO:0007669"/>
    <property type="project" value="UniProtKB-KW"/>
</dbReference>
<dbReference type="InterPro" id="IPR017941">
    <property type="entry name" value="Rieske_2Fe-2S"/>
</dbReference>
<accession>A0A4V1IP51</accession>
<dbReference type="CDD" id="cd03467">
    <property type="entry name" value="Rieske"/>
    <property type="match status" value="1"/>
</dbReference>
<evidence type="ECO:0000256" key="3">
    <source>
        <dbReference type="ARBA" id="ARBA00023004"/>
    </source>
</evidence>
<keyword evidence="2" id="KW-0479">Metal-binding</keyword>
<dbReference type="GO" id="GO:0051537">
    <property type="term" value="F:2 iron, 2 sulfur cluster binding"/>
    <property type="evidence" value="ECO:0007669"/>
    <property type="project" value="UniProtKB-KW"/>
</dbReference>
<dbReference type="Proteomes" id="UP000257039">
    <property type="component" value="Unassembled WGS sequence"/>
</dbReference>
<dbReference type="RefSeq" id="WP_094788845.1">
    <property type="nucleotide sequence ID" value="NZ_JAEVHG010000014.1"/>
</dbReference>
<protein>
    <submittedName>
        <fullName evidence="6">Rieske (2Fe-2S) protein</fullName>
    </submittedName>
</protein>
<gene>
    <name evidence="6" type="ORF">B9G39_22580</name>
</gene>
<reference evidence="6 7" key="1">
    <citation type="submission" date="2017-04" db="EMBL/GenBank/DDBJ databases">
        <title>Draft genome sequence of Zooshikella ganghwensis VG4 isolated from Red Sea sediments.</title>
        <authorList>
            <person name="Rehman Z."/>
            <person name="Alam I."/>
            <person name="Kamau A."/>
            <person name="Bajic V."/>
            <person name="Leiknes T."/>
        </authorList>
    </citation>
    <scope>NUCLEOTIDE SEQUENCE [LARGE SCALE GENOMIC DNA]</scope>
    <source>
        <strain evidence="6 7">VG4</strain>
    </source>
</reference>
<dbReference type="SUPFAM" id="SSF50022">
    <property type="entry name" value="ISP domain"/>
    <property type="match status" value="1"/>
</dbReference>
<evidence type="ECO:0000256" key="4">
    <source>
        <dbReference type="ARBA" id="ARBA00023014"/>
    </source>
</evidence>
<dbReference type="Pfam" id="PF00355">
    <property type="entry name" value="Rieske"/>
    <property type="match status" value="1"/>
</dbReference>
<evidence type="ECO:0000256" key="2">
    <source>
        <dbReference type="ARBA" id="ARBA00022723"/>
    </source>
</evidence>
<evidence type="ECO:0000313" key="6">
    <source>
        <dbReference type="EMBL" id="RDH46011.1"/>
    </source>
</evidence>
<dbReference type="EMBL" id="NDXW01000001">
    <property type="protein sequence ID" value="RDH46011.1"/>
    <property type="molecule type" value="Genomic_DNA"/>
</dbReference>
<dbReference type="PROSITE" id="PS51296">
    <property type="entry name" value="RIESKE"/>
    <property type="match status" value="1"/>
</dbReference>
<evidence type="ECO:0000259" key="5">
    <source>
        <dbReference type="PROSITE" id="PS51296"/>
    </source>
</evidence>
<comment type="caution">
    <text evidence="6">The sequence shown here is derived from an EMBL/GenBank/DDBJ whole genome shotgun (WGS) entry which is preliminary data.</text>
</comment>